<keyword evidence="1" id="KW-0812">Transmembrane</keyword>
<dbReference type="EMBL" id="MSFM01000013">
    <property type="protein sequence ID" value="PKY00708.1"/>
    <property type="molecule type" value="Genomic_DNA"/>
</dbReference>
<dbReference type="RefSeq" id="XP_024689302.1">
    <property type="nucleotide sequence ID" value="XM_024842068.1"/>
</dbReference>
<keyword evidence="1" id="KW-0472">Membrane</keyword>
<sequence length="81" mass="8862">MRCPKITIRAVVLRGYSRRSLFLLPKSFSAILQILLNSPVAFGRNLRGCFVDHPASCLSLGAWQVIGQSGSLYNQAIGLRG</sequence>
<keyword evidence="3" id="KW-1185">Reference proteome</keyword>
<keyword evidence="1" id="KW-1133">Transmembrane helix</keyword>
<reference evidence="2" key="1">
    <citation type="submission" date="2016-12" db="EMBL/GenBank/DDBJ databases">
        <title>The genomes of Aspergillus section Nigri reveals drivers in fungal speciation.</title>
        <authorList>
            <consortium name="DOE Joint Genome Institute"/>
            <person name="Vesth T.C."/>
            <person name="Nybo J."/>
            <person name="Theobald S."/>
            <person name="Brandl J."/>
            <person name="Frisvad J.C."/>
            <person name="Nielsen K.F."/>
            <person name="Lyhne E.K."/>
            <person name="Kogle M.E."/>
            <person name="Kuo A."/>
            <person name="Riley R."/>
            <person name="Clum A."/>
            <person name="Nolan M."/>
            <person name="Lipzen A."/>
            <person name="Salamov A."/>
            <person name="Henrissat B."/>
            <person name="Wiebenga A."/>
            <person name="De vries R.P."/>
            <person name="Grigoriev I.V."/>
            <person name="Mortensen U.H."/>
            <person name="Andersen M.R."/>
            <person name="Baker S.E."/>
        </authorList>
    </citation>
    <scope>NUCLEOTIDE SEQUENCE</scope>
    <source>
        <strain evidence="2">IBT 28561</strain>
    </source>
</reference>
<dbReference type="AlphaFoldDB" id="A0A2I1CSW4"/>
<feature type="transmembrane region" description="Helical" evidence="1">
    <location>
        <begin position="21"/>
        <end position="42"/>
    </location>
</feature>
<name>A0A2I1CSW4_ASPC2</name>
<evidence type="ECO:0000313" key="2">
    <source>
        <dbReference type="EMBL" id="PKY00708.1"/>
    </source>
</evidence>
<proteinExistence type="predicted"/>
<accession>A0A2I1CSW4</accession>
<dbReference type="GeneID" id="36549597"/>
<comment type="caution">
    <text evidence="2">The sequence shown here is derived from an EMBL/GenBank/DDBJ whole genome shotgun (WGS) entry which is preliminary data.</text>
</comment>
<evidence type="ECO:0000313" key="3">
    <source>
        <dbReference type="Proteomes" id="UP000234254"/>
    </source>
</evidence>
<gene>
    <name evidence="2" type="ORF">P168DRAFT_63650</name>
</gene>
<dbReference type="VEuPathDB" id="FungiDB:P168DRAFT_63650"/>
<evidence type="ECO:0000256" key="1">
    <source>
        <dbReference type="SAM" id="Phobius"/>
    </source>
</evidence>
<dbReference type="Proteomes" id="UP000234254">
    <property type="component" value="Unassembled WGS sequence"/>
</dbReference>
<protein>
    <submittedName>
        <fullName evidence="2">Uncharacterized protein</fullName>
    </submittedName>
</protein>
<organism evidence="2 3">
    <name type="scientific">Aspergillus campestris (strain IBT 28561)</name>
    <dbReference type="NCBI Taxonomy" id="1392248"/>
    <lineage>
        <taxon>Eukaryota</taxon>
        <taxon>Fungi</taxon>
        <taxon>Dikarya</taxon>
        <taxon>Ascomycota</taxon>
        <taxon>Pezizomycotina</taxon>
        <taxon>Eurotiomycetes</taxon>
        <taxon>Eurotiomycetidae</taxon>
        <taxon>Eurotiales</taxon>
        <taxon>Aspergillaceae</taxon>
        <taxon>Aspergillus</taxon>
        <taxon>Aspergillus subgen. Circumdati</taxon>
    </lineage>
</organism>